<dbReference type="GO" id="GO:0046872">
    <property type="term" value="F:metal ion binding"/>
    <property type="evidence" value="ECO:0007669"/>
    <property type="project" value="UniProtKB-KW"/>
</dbReference>
<dbReference type="RefSeq" id="XP_031347982.1">
    <property type="nucleotide sequence ID" value="XM_031492122.1"/>
</dbReference>
<dbReference type="InterPro" id="IPR045249">
    <property type="entry name" value="HARBI1-like"/>
</dbReference>
<name>A0A1Y1MZ45_PHOPY</name>
<dbReference type="KEGG" id="ppyr:116173764"/>
<evidence type="ECO:0000256" key="5">
    <source>
        <dbReference type="ARBA" id="ARBA00015519"/>
    </source>
</evidence>
<dbReference type="RefSeq" id="XP_031347307.1">
    <property type="nucleotide sequence ID" value="XM_031491447.1"/>
</dbReference>
<evidence type="ECO:0000256" key="12">
    <source>
        <dbReference type="ARBA" id="ARBA00045850"/>
    </source>
</evidence>
<reference evidence="14" key="1">
    <citation type="journal article" date="2016" name="Sci. Rep.">
        <title>Molecular characterization of firefly nuptial gifts: a multi-omics approach sheds light on postcopulatory sexual selection.</title>
        <authorList>
            <person name="Al-Wathiqui N."/>
            <person name="Fallon T.R."/>
            <person name="South A."/>
            <person name="Weng J.K."/>
            <person name="Lewis S.M."/>
        </authorList>
    </citation>
    <scope>NUCLEOTIDE SEQUENCE</scope>
</reference>
<dbReference type="EMBL" id="GEZM01017841">
    <property type="protein sequence ID" value="JAV90425.1"/>
    <property type="molecule type" value="Transcribed_RNA"/>
</dbReference>
<dbReference type="PRINTS" id="PR02086">
    <property type="entry name" value="PUTNUCHARBI1"/>
</dbReference>
<dbReference type="PANTHER" id="PTHR22930">
    <property type="match status" value="1"/>
</dbReference>
<sequence length="358" mass="41290">MDLFELDELFDDNDEEIINFIDGLRSYTVKERKDHFAECTDKEFYDRFRFSKNIVRNVILPAIGHVFQHEHLLQYHEIDPLNQLLITLRFYACGSFYITLGDFIGIHKTTAGRIIKRVTQALLTIRGNYIKFPENEEEKRRVQERFFHVAQFPGVIGAIDCTHVKIQSPGGNNAEVFRNRKGFFSLNVQAISDSRYVIMDIVARWPGSCHDSHIFANSLIKRRFEAGEFGESVLLGDSGYPLLNYLMTPIGNPQTPAEERYNGAHISSRTVVERTFGIYKRRFPVLSLGLRCKVHFAQEIIVATAVLHNIAILHKDEIVPPPVDVNNLLEDMEPPQLVAGDRNINFVQQRYVNYFQQL</sequence>
<dbReference type="GeneID" id="116174229"/>
<evidence type="ECO:0000256" key="3">
    <source>
        <dbReference type="ARBA" id="ARBA00004496"/>
    </source>
</evidence>
<dbReference type="KEGG" id="ppyr:116174229"/>
<dbReference type="GO" id="GO:0004518">
    <property type="term" value="F:nuclease activity"/>
    <property type="evidence" value="ECO:0007669"/>
    <property type="project" value="UniProtKB-KW"/>
</dbReference>
<evidence type="ECO:0000256" key="6">
    <source>
        <dbReference type="ARBA" id="ARBA00022490"/>
    </source>
</evidence>
<dbReference type="GeneID" id="116173764"/>
<dbReference type="Pfam" id="PF13359">
    <property type="entry name" value="DDE_Tnp_4"/>
    <property type="match status" value="1"/>
</dbReference>
<evidence type="ECO:0000256" key="8">
    <source>
        <dbReference type="ARBA" id="ARBA00022723"/>
    </source>
</evidence>
<evidence type="ECO:0000313" key="14">
    <source>
        <dbReference type="EMBL" id="JAV90428.1"/>
    </source>
</evidence>
<evidence type="ECO:0000256" key="9">
    <source>
        <dbReference type="ARBA" id="ARBA00022801"/>
    </source>
</evidence>
<organism evidence="14">
    <name type="scientific">Photinus pyralis</name>
    <name type="common">Common eastern firefly</name>
    <name type="synonym">Lampyris pyralis</name>
    <dbReference type="NCBI Taxonomy" id="7054"/>
    <lineage>
        <taxon>Eukaryota</taxon>
        <taxon>Metazoa</taxon>
        <taxon>Ecdysozoa</taxon>
        <taxon>Arthropoda</taxon>
        <taxon>Hexapoda</taxon>
        <taxon>Insecta</taxon>
        <taxon>Pterygota</taxon>
        <taxon>Neoptera</taxon>
        <taxon>Endopterygota</taxon>
        <taxon>Coleoptera</taxon>
        <taxon>Polyphaga</taxon>
        <taxon>Elateriformia</taxon>
        <taxon>Elateroidea</taxon>
        <taxon>Lampyridae</taxon>
        <taxon>Lampyrinae</taxon>
        <taxon>Photinus</taxon>
    </lineage>
</organism>
<dbReference type="GO" id="GO:0005634">
    <property type="term" value="C:nucleus"/>
    <property type="evidence" value="ECO:0007669"/>
    <property type="project" value="UniProtKB-SubCell"/>
</dbReference>
<keyword evidence="10" id="KW-0539">Nucleus</keyword>
<proteinExistence type="inferred from homology"/>
<feature type="domain" description="DDE Tnp4" evidence="13">
    <location>
        <begin position="159"/>
        <end position="309"/>
    </location>
</feature>
<comment type="similarity">
    <text evidence="4">Belongs to the HARBI1 family.</text>
</comment>
<dbReference type="GO" id="GO:0016787">
    <property type="term" value="F:hydrolase activity"/>
    <property type="evidence" value="ECO:0007669"/>
    <property type="project" value="UniProtKB-KW"/>
</dbReference>
<evidence type="ECO:0000256" key="11">
    <source>
        <dbReference type="ARBA" id="ARBA00030126"/>
    </source>
</evidence>
<keyword evidence="7" id="KW-0540">Nuclease</keyword>
<evidence type="ECO:0000259" key="13">
    <source>
        <dbReference type="Pfam" id="PF13359"/>
    </source>
</evidence>
<evidence type="ECO:0000256" key="7">
    <source>
        <dbReference type="ARBA" id="ARBA00022722"/>
    </source>
</evidence>
<keyword evidence="8" id="KW-0479">Metal-binding</keyword>
<protein>
    <recommendedName>
        <fullName evidence="5">Putative nuclease HARBI1</fullName>
    </recommendedName>
    <alternativeName>
        <fullName evidence="11">Harbinger transposase-derived nuclease</fullName>
    </alternativeName>
</protein>
<dbReference type="GO" id="GO:0005737">
    <property type="term" value="C:cytoplasm"/>
    <property type="evidence" value="ECO:0007669"/>
    <property type="project" value="UniProtKB-SubCell"/>
</dbReference>
<dbReference type="EMBL" id="GEZM01017851">
    <property type="protein sequence ID" value="JAV90418.1"/>
    <property type="molecule type" value="Transcribed_RNA"/>
</dbReference>
<evidence type="ECO:0000256" key="4">
    <source>
        <dbReference type="ARBA" id="ARBA00006958"/>
    </source>
</evidence>
<comment type="cofactor">
    <cofactor evidence="1">
        <name>a divalent metal cation</name>
        <dbReference type="ChEBI" id="CHEBI:60240"/>
    </cofactor>
</comment>
<dbReference type="AlphaFoldDB" id="A0A1Y1MZ45"/>
<evidence type="ECO:0000256" key="10">
    <source>
        <dbReference type="ARBA" id="ARBA00023242"/>
    </source>
</evidence>
<dbReference type="InterPro" id="IPR027806">
    <property type="entry name" value="HARBI1_dom"/>
</dbReference>
<evidence type="ECO:0000256" key="1">
    <source>
        <dbReference type="ARBA" id="ARBA00001968"/>
    </source>
</evidence>
<comment type="subcellular location">
    <subcellularLocation>
        <location evidence="3">Cytoplasm</location>
    </subcellularLocation>
    <subcellularLocation>
        <location evidence="2">Nucleus</location>
    </subcellularLocation>
</comment>
<dbReference type="InterPro" id="IPR026103">
    <property type="entry name" value="HARBI1_animal"/>
</dbReference>
<comment type="function">
    <text evidence="12">Transposase-derived protein that may have nuclease activity. Does not have transposase activity.</text>
</comment>
<dbReference type="OrthoDB" id="6764841at2759"/>
<keyword evidence="9" id="KW-0378">Hydrolase</keyword>
<evidence type="ECO:0000256" key="2">
    <source>
        <dbReference type="ARBA" id="ARBA00004123"/>
    </source>
</evidence>
<dbReference type="EMBL" id="GEZM01017840">
    <property type="protein sequence ID" value="JAV90428.1"/>
    <property type="molecule type" value="Transcribed_RNA"/>
</dbReference>
<keyword evidence="6" id="KW-0963">Cytoplasm</keyword>
<dbReference type="PANTHER" id="PTHR22930:SF289">
    <property type="entry name" value="DDE TNP4 DOMAIN-CONTAINING PROTEIN-RELATED"/>
    <property type="match status" value="1"/>
</dbReference>
<accession>A0A1Y1MZ45</accession>